<evidence type="ECO:0000313" key="1">
    <source>
        <dbReference type="EMBL" id="PXF31010.1"/>
    </source>
</evidence>
<keyword evidence="2" id="KW-1185">Reference proteome</keyword>
<protein>
    <submittedName>
        <fullName evidence="1">Uncharacterized protein</fullName>
    </submittedName>
</protein>
<evidence type="ECO:0000313" key="2">
    <source>
        <dbReference type="Proteomes" id="UP000248090"/>
    </source>
</evidence>
<gene>
    <name evidence="1" type="ORF">WH50_12285</name>
</gene>
<dbReference type="RefSeq" id="WP_110187581.1">
    <property type="nucleotide sequence ID" value="NZ_CP177354.1"/>
</dbReference>
<name>A0ABX5LZE0_9GAMM</name>
<dbReference type="EMBL" id="LAPT01000055">
    <property type="protein sequence ID" value="PXF31010.1"/>
    <property type="molecule type" value="Genomic_DNA"/>
</dbReference>
<proteinExistence type="predicted"/>
<comment type="caution">
    <text evidence="1">The sequence shown here is derived from an EMBL/GenBank/DDBJ whole genome shotgun (WGS) entry which is preliminary data.</text>
</comment>
<accession>A0ABX5LZE0</accession>
<sequence length="116" mass="14086">MSQVWREVADPRKHRDYMSTRNEGGISIEVPKDNLLKQWVYFAHVCNFTFQFSSIEQVKMCREYFLKKTHPSTREIGHDLEHYWHFWFSKLPKGIKRKKQREMIVRALDVILANWS</sequence>
<reference evidence="1 2" key="1">
    <citation type="submission" date="2015-03" db="EMBL/GenBank/DDBJ databases">
        <authorList>
            <person name="Krishnan R."/>
            <person name="Midha S."/>
            <person name="Patil P.B."/>
            <person name="Rameshkumar N."/>
        </authorList>
    </citation>
    <scope>NUCLEOTIDE SEQUENCE [LARGE SCALE GENOMIC DNA]</scope>
    <source>
        <strain evidence="1 2">L1E11</strain>
    </source>
</reference>
<organism evidence="1 2">
    <name type="scientific">Pokkaliibacter plantistimulans</name>
    <dbReference type="NCBI Taxonomy" id="1635171"/>
    <lineage>
        <taxon>Bacteria</taxon>
        <taxon>Pseudomonadati</taxon>
        <taxon>Pseudomonadota</taxon>
        <taxon>Gammaproteobacteria</taxon>
        <taxon>Oceanospirillales</taxon>
        <taxon>Balneatrichaceae</taxon>
        <taxon>Pokkaliibacter</taxon>
    </lineage>
</organism>
<dbReference type="Proteomes" id="UP000248090">
    <property type="component" value="Unassembled WGS sequence"/>
</dbReference>